<keyword evidence="9" id="KW-1185">Reference proteome</keyword>
<comment type="subcellular location">
    <subcellularLocation>
        <location evidence="1">Cell membrane</location>
        <topology evidence="1">Lipid-anchor</topology>
    </subcellularLocation>
</comment>
<dbReference type="InterPro" id="IPR003760">
    <property type="entry name" value="PnrA-like"/>
</dbReference>
<dbReference type="InterPro" id="IPR008107">
    <property type="entry name" value="Mycoplasma_p48"/>
</dbReference>
<dbReference type="InterPro" id="IPR028082">
    <property type="entry name" value="Peripla_BP_I"/>
</dbReference>
<dbReference type="GO" id="GO:0005886">
    <property type="term" value="C:plasma membrane"/>
    <property type="evidence" value="ECO:0007669"/>
    <property type="project" value="UniProtKB-SubCell"/>
</dbReference>
<evidence type="ECO:0000256" key="5">
    <source>
        <dbReference type="ARBA" id="ARBA00023136"/>
    </source>
</evidence>
<dbReference type="OrthoDB" id="9784230at2"/>
<evidence type="ECO:0000313" key="8">
    <source>
        <dbReference type="EMBL" id="RXZ51468.1"/>
    </source>
</evidence>
<dbReference type="InterPro" id="IPR050957">
    <property type="entry name" value="BMP_lipoprotein"/>
</dbReference>
<dbReference type="PRINTS" id="PR01733">
    <property type="entry name" value="LIPPROTEIN48"/>
</dbReference>
<dbReference type="PANTHER" id="PTHR34296:SF2">
    <property type="entry name" value="ABC TRANSPORTER GUANOSINE-BINDING PROTEIN NUPN"/>
    <property type="match status" value="1"/>
</dbReference>
<dbReference type="CDD" id="cd06354">
    <property type="entry name" value="PBP1_PrnA-like"/>
    <property type="match status" value="1"/>
</dbReference>
<evidence type="ECO:0000313" key="9">
    <source>
        <dbReference type="Proteomes" id="UP000292881"/>
    </source>
</evidence>
<keyword evidence="5" id="KW-0472">Membrane</keyword>
<evidence type="ECO:0000256" key="6">
    <source>
        <dbReference type="ARBA" id="ARBA00023288"/>
    </source>
</evidence>
<sequence length="392" mass="40791">MARIETLGNVTSRSPRSFGVHCLLEDTVTFTFKKAAVGGLATIGAVALLAGCASAPEETDGDGGEALDYLPCMVSDAGGFDDKSFNQLGREGLEAASEELGVEPTLVESAAETDYASNLQSLVDQGCNTIVTVGFLLAPAALESATANPDLEYVSIDDTVDTDFDGTTDAENIKPIIFDTAQAAFLAGYLSAGMSETGAVGTYGGINIPTVSIFMDGFAQGVEYYNEENGADVQVLGWDREAQDGSFTGGFEANDTARQVAQGLIDQNIDVLLPVGGPIYQSGAAAIRDSGRDIMLLGVDADVYETDPSVGDLLLTSIRKGIDVGVEDAILAAGNGEFDPSPFVGTLENEGVGLAPFHDFEDAVPADLSSKLDELQQMIIDGDITVESYLAG</sequence>
<evidence type="ECO:0000256" key="2">
    <source>
        <dbReference type="ARBA" id="ARBA00008610"/>
    </source>
</evidence>
<evidence type="ECO:0000256" key="4">
    <source>
        <dbReference type="ARBA" id="ARBA00022729"/>
    </source>
</evidence>
<dbReference type="Pfam" id="PF02608">
    <property type="entry name" value="Bmp"/>
    <property type="match status" value="1"/>
</dbReference>
<accession>A0A4Q2JYW0</accession>
<dbReference type="Proteomes" id="UP000292881">
    <property type="component" value="Unassembled WGS sequence"/>
</dbReference>
<name>A0A4Q2JYW0_9MICO</name>
<gene>
    <name evidence="8" type="ORF">ESO86_02395</name>
</gene>
<evidence type="ECO:0000256" key="3">
    <source>
        <dbReference type="ARBA" id="ARBA00022475"/>
    </source>
</evidence>
<dbReference type="EMBL" id="SDPL01000019">
    <property type="protein sequence ID" value="RXZ51468.1"/>
    <property type="molecule type" value="Genomic_DNA"/>
</dbReference>
<feature type="domain" description="ABC transporter substrate-binding protein PnrA-like" evidence="7">
    <location>
        <begin position="73"/>
        <end position="381"/>
    </location>
</feature>
<dbReference type="PANTHER" id="PTHR34296">
    <property type="entry name" value="TRANSCRIPTIONAL ACTIVATOR PROTEIN MED"/>
    <property type="match status" value="1"/>
</dbReference>
<proteinExistence type="inferred from homology"/>
<evidence type="ECO:0000259" key="7">
    <source>
        <dbReference type="Pfam" id="PF02608"/>
    </source>
</evidence>
<dbReference type="Gene3D" id="3.40.50.2300">
    <property type="match status" value="2"/>
</dbReference>
<dbReference type="AlphaFoldDB" id="A0A4Q2JYW0"/>
<comment type="caution">
    <text evidence="8">The sequence shown here is derived from an EMBL/GenBank/DDBJ whole genome shotgun (WGS) entry which is preliminary data.</text>
</comment>
<keyword evidence="3" id="KW-1003">Cell membrane</keyword>
<keyword evidence="4" id="KW-0732">Signal</keyword>
<evidence type="ECO:0000256" key="1">
    <source>
        <dbReference type="ARBA" id="ARBA00004193"/>
    </source>
</evidence>
<organism evidence="8 9">
    <name type="scientific">Agromyces binzhouensis</name>
    <dbReference type="NCBI Taxonomy" id="1817495"/>
    <lineage>
        <taxon>Bacteria</taxon>
        <taxon>Bacillati</taxon>
        <taxon>Actinomycetota</taxon>
        <taxon>Actinomycetes</taxon>
        <taxon>Micrococcales</taxon>
        <taxon>Microbacteriaceae</taxon>
        <taxon>Agromyces</taxon>
    </lineage>
</organism>
<keyword evidence="6" id="KW-0449">Lipoprotein</keyword>
<comment type="similarity">
    <text evidence="2">Belongs to the BMP lipoprotein family.</text>
</comment>
<protein>
    <submittedName>
        <fullName evidence="8">BMP family ABC transporter substrate-binding protein</fullName>
    </submittedName>
</protein>
<dbReference type="SUPFAM" id="SSF53822">
    <property type="entry name" value="Periplasmic binding protein-like I"/>
    <property type="match status" value="1"/>
</dbReference>
<reference evidence="8 9" key="1">
    <citation type="submission" date="2019-01" db="EMBL/GenBank/DDBJ databases">
        <authorList>
            <person name="Li J."/>
        </authorList>
    </citation>
    <scope>NUCLEOTIDE SEQUENCE [LARGE SCALE GENOMIC DNA]</scope>
    <source>
        <strain evidence="8 9">CGMCC 4.7180</strain>
    </source>
</reference>